<proteinExistence type="predicted"/>
<protein>
    <submittedName>
        <fullName evidence="1">Uncharacterized protein</fullName>
    </submittedName>
</protein>
<sequence>MGTKNAQKERGFRFRSPLFSFRINAFIRKCTDFHKQILTINLKSITMKNTLY</sequence>
<accession>A0A078RA18</accession>
<dbReference type="AlphaFoldDB" id="A0A078RA18"/>
<dbReference type="EMBL" id="JNHI01000009">
    <property type="protein sequence ID" value="KDS31501.1"/>
    <property type="molecule type" value="Genomic_DNA"/>
</dbReference>
<organism evidence="1 2">
    <name type="scientific">Phocaeicola vulgatus str. 3775 SL</name>
    <name type="common">B</name>
    <name type="synonym">iv</name>
    <dbReference type="NCBI Taxonomy" id="1339350"/>
    <lineage>
        <taxon>Bacteria</taxon>
        <taxon>Pseudomonadati</taxon>
        <taxon>Bacteroidota</taxon>
        <taxon>Bacteroidia</taxon>
        <taxon>Bacteroidales</taxon>
        <taxon>Bacteroidaceae</taxon>
        <taxon>Phocaeicola</taxon>
    </lineage>
</organism>
<gene>
    <name evidence="1" type="ORF">M097_2149</name>
</gene>
<evidence type="ECO:0000313" key="2">
    <source>
        <dbReference type="Proteomes" id="UP000028134"/>
    </source>
</evidence>
<comment type="caution">
    <text evidence="1">The sequence shown here is derived from an EMBL/GenBank/DDBJ whole genome shotgun (WGS) entry which is preliminary data.</text>
</comment>
<evidence type="ECO:0000313" key="1">
    <source>
        <dbReference type="EMBL" id="KDS31501.1"/>
    </source>
</evidence>
<dbReference type="Proteomes" id="UP000028134">
    <property type="component" value="Unassembled WGS sequence"/>
</dbReference>
<reference evidence="1 2" key="1">
    <citation type="submission" date="2014-04" db="EMBL/GenBank/DDBJ databases">
        <authorList>
            <person name="Sears C."/>
            <person name="Carroll K."/>
            <person name="Sack B.R."/>
            <person name="Qadri F."/>
            <person name="Myers L.L."/>
            <person name="Chung G.-T."/>
            <person name="Escheverria P."/>
            <person name="Fraser C.M."/>
            <person name="Sadzewicz L."/>
            <person name="Shefchek K.A."/>
            <person name="Tallon L."/>
            <person name="Das S.P."/>
            <person name="Daugherty S."/>
            <person name="Mongodin E.F."/>
        </authorList>
    </citation>
    <scope>NUCLEOTIDE SEQUENCE [LARGE SCALE GENOMIC DNA]</scope>
    <source>
        <strain evidence="2">3775 SL(B) 10 (iv)</strain>
    </source>
</reference>
<name>A0A078RA18_PHOVU</name>